<keyword evidence="1" id="KW-0378">Hydrolase</keyword>
<dbReference type="EMBL" id="CP117418">
    <property type="protein sequence ID" value="WCT79405.1"/>
    <property type="molecule type" value="Genomic_DNA"/>
</dbReference>
<dbReference type="RefSeq" id="WP_273619681.1">
    <property type="nucleotide sequence ID" value="NZ_CP117418.1"/>
</dbReference>
<dbReference type="InterPro" id="IPR029058">
    <property type="entry name" value="AB_hydrolase_fold"/>
</dbReference>
<dbReference type="GO" id="GO:0016787">
    <property type="term" value="F:hydrolase activity"/>
    <property type="evidence" value="ECO:0007669"/>
    <property type="project" value="UniProtKB-KW"/>
</dbReference>
<protein>
    <submittedName>
        <fullName evidence="1">Alpha/beta hydrolase</fullName>
    </submittedName>
</protein>
<geneLocation type="plasmid" evidence="1 2">
    <name>unnamed1</name>
</geneLocation>
<reference evidence="1 2" key="1">
    <citation type="submission" date="2023-02" db="EMBL/GenBank/DDBJ databases">
        <title>Genome sequence of Novosphingobium humi KACC 19094.</title>
        <authorList>
            <person name="Kim S."/>
            <person name="Heo J."/>
            <person name="Kwon S.-W."/>
        </authorList>
    </citation>
    <scope>NUCLEOTIDE SEQUENCE [LARGE SCALE GENOMIC DNA]</scope>
    <source>
        <strain evidence="1 2">KACC 19094</strain>
        <plasmid evidence="1 2">unnamed1</plasmid>
    </source>
</reference>
<evidence type="ECO:0000313" key="1">
    <source>
        <dbReference type="EMBL" id="WCT79405.1"/>
    </source>
</evidence>
<proteinExistence type="predicted"/>
<gene>
    <name evidence="1" type="ORF">PQ457_20645</name>
</gene>
<dbReference type="Proteomes" id="UP001218231">
    <property type="component" value="Plasmid unnamed1"/>
</dbReference>
<dbReference type="SUPFAM" id="SSF53474">
    <property type="entry name" value="alpha/beta-Hydrolases"/>
    <property type="match status" value="1"/>
</dbReference>
<dbReference type="Gene3D" id="3.40.50.1820">
    <property type="entry name" value="alpha/beta hydrolase"/>
    <property type="match status" value="1"/>
</dbReference>
<organism evidence="1 2">
    <name type="scientific">Novosphingobium humi</name>
    <dbReference type="NCBI Taxonomy" id="2282397"/>
    <lineage>
        <taxon>Bacteria</taxon>
        <taxon>Pseudomonadati</taxon>
        <taxon>Pseudomonadota</taxon>
        <taxon>Alphaproteobacteria</taxon>
        <taxon>Sphingomonadales</taxon>
        <taxon>Sphingomonadaceae</taxon>
        <taxon>Novosphingobium</taxon>
    </lineage>
</organism>
<accession>A0ABY7U461</accession>
<sequence>MAGRMVIGVMLSAIPRYVSAGAGLVLEATLHVPVLARGLVIFAHGGGSARFSLRNNHVAARLRADGLATLLLDLLTVEEEEDRRLVFNIDLLAYRLRLATDWAALQPDTRHLLPCYFGASTGAAAAFRAGAQDGRIAAIVSRGGRPDLAGARALSRVTAPSLLIVGGDDEAVADLNLFAFNRMRCKRDIQIIPRAGYCLDETDTLEQVVTLASIWFRHHLGEKL</sequence>
<keyword evidence="1" id="KW-0614">Plasmid</keyword>
<keyword evidence="2" id="KW-1185">Reference proteome</keyword>
<name>A0ABY7U461_9SPHN</name>
<evidence type="ECO:0000313" key="2">
    <source>
        <dbReference type="Proteomes" id="UP001218231"/>
    </source>
</evidence>